<accession>A0ACC5ZGZ9</accession>
<reference evidence="1" key="1">
    <citation type="submission" date="2020-02" db="EMBL/GenBank/DDBJ databases">
        <title>Genome sequencing of the panga catfish, Pangasius djambal.</title>
        <authorList>
            <person name="Wen M."/>
            <person name="Zahm M."/>
            <person name="Roques C."/>
            <person name="Cabau C."/>
            <person name="Klopp C."/>
            <person name="Donnadieu C."/>
            <person name="Jouanno E."/>
            <person name="Avarre J.-C."/>
            <person name="Campet M."/>
            <person name="Ha T."/>
            <person name="Dugue R."/>
            <person name="Lampietro C."/>
            <person name="Louis A."/>
            <person name="Herpin A."/>
            <person name="Echchiki A."/>
            <person name="Berthelot C."/>
            <person name="Parey E."/>
            <person name="Roest-Crollius H."/>
            <person name="Braasch I."/>
            <person name="Postlethwait J.H."/>
            <person name="Bobe J."/>
            <person name="Montfort J."/>
            <person name="Bouchez O."/>
            <person name="Begum T."/>
            <person name="Schartl M."/>
            <person name="Gustiano R."/>
            <person name="Guiguen Y."/>
        </authorList>
    </citation>
    <scope>NUCLEOTIDE SEQUENCE</scope>
    <source>
        <strain evidence="1">Pdj_M5554</strain>
    </source>
</reference>
<dbReference type="EMBL" id="CM040998">
    <property type="protein sequence ID" value="MCJ8746783.1"/>
    <property type="molecule type" value="Genomic_DNA"/>
</dbReference>
<evidence type="ECO:0000313" key="1">
    <source>
        <dbReference type="EMBL" id="MCJ8746783.1"/>
    </source>
</evidence>
<organism evidence="1 2">
    <name type="scientific">Pangasius djambal</name>
    <dbReference type="NCBI Taxonomy" id="1691987"/>
    <lineage>
        <taxon>Eukaryota</taxon>
        <taxon>Metazoa</taxon>
        <taxon>Chordata</taxon>
        <taxon>Craniata</taxon>
        <taxon>Vertebrata</taxon>
        <taxon>Euteleostomi</taxon>
        <taxon>Actinopterygii</taxon>
        <taxon>Neopterygii</taxon>
        <taxon>Teleostei</taxon>
        <taxon>Ostariophysi</taxon>
        <taxon>Siluriformes</taxon>
        <taxon>Pangasiidae</taxon>
        <taxon>Pangasius</taxon>
    </lineage>
</organism>
<comment type="caution">
    <text evidence="1">The sequence shown here is derived from an EMBL/GenBank/DDBJ whole genome shotgun (WGS) entry which is preliminary data.</text>
</comment>
<proteinExistence type="predicted"/>
<dbReference type="Proteomes" id="UP000830395">
    <property type="component" value="Chromosome 24"/>
</dbReference>
<sequence>MAVTASCFTAAFLQPELGLLSEVEFDTPCTAVRKKRSALPLNELLVENAKKYRLFNSCCLEGTDSSPTLETCTERARKLQTPHRQCRLAFRECCIFAEKLRKESAGVTLARSEIEFLFDMKTEQVRSYFPESWLWEEHETERSGLVQVTKGLPDSLTTWEVRAVGVFNNGICVADPLQVSVQQAVSVDVPLPYSMVRGEHIELKGSVYNEHDADTSYRVTLLASEGVCVFGGTLLTDEGYQQFNKGRIEGHSVALVQFLIMALEVGSHKLSFTLTTRWGSETVVKTLKVVPEGIRKEIFVGNRIDPNGIYGTPVTRIELRNSLPPKIVPKSTVERLLTVNGEVLGELLSIIINPKGIMQLTSLPRGSGEVELMGLLPIFFVYDYIEQSEQWGKIKEFGNSILLKRKLQEGITSVMSFKTKWENSFSLWKNKGPSTWLTALVVKTLAYVNKYVTVDHDVLSGTVHWLITKCQKPDGSFSEISSYKPIKLMGAGADVTEQSVFLTSFVVIGIKNALTVPKSNLQTYAQAVEKATHYLSFQVTKVKSLYVRAIAAYALTLVDLNSRHAITLYDRLKKESQIKGNPATVRFWEENEAPRDPLKPNRASALSVETTVYMLLTSLLKGDTTYAKPIMQWLTDDQRYGGGFHSTQDSILALEALTKYSILAHRTALQMEIDVSYRKEGSMGRVTLTQSIPVGKPLKVEHADDVILKTGYSTGVSFANLRTVYYEMTESNDNCNFDIAIDVHPRKPISGDPILLSPRIVACAKYKPHKNEVETEAGHTVMEINLPTGVSPIQEDLKRFRDGLESRISDYEITNNQVILQIDSIPSEEFFCVGFRIQEVFRTGMNSASVFKVYEYHDPDSQCTKFYYSQGRRLLRLCDGDQCQCMAAECCNFKASIDPTLTAEQKIRDVCKDNIKYVLKVKITSAEAEGDFLTYYANVESVIEKGSSDITSLTEVSFVKKATCTSTNLEIGKQYLIMGGQIMQLRVNRSYRYKFPLDSQASVEWWPSDSDCQTSSCKQYINVLSNFEFDYLSIGCP</sequence>
<evidence type="ECO:0000313" key="2">
    <source>
        <dbReference type="Proteomes" id="UP000830395"/>
    </source>
</evidence>
<gene>
    <name evidence="1" type="ORF">PDJAM_G00145650</name>
</gene>
<protein>
    <submittedName>
        <fullName evidence="1">Uncharacterized protein</fullName>
    </submittedName>
</protein>
<name>A0ACC5ZGZ9_9TELE</name>
<keyword evidence="2" id="KW-1185">Reference proteome</keyword>